<organism evidence="1 2">
    <name type="scientific">Brenneria goodwinii</name>
    <dbReference type="NCBI Taxonomy" id="1109412"/>
    <lineage>
        <taxon>Bacteria</taxon>
        <taxon>Pseudomonadati</taxon>
        <taxon>Pseudomonadota</taxon>
        <taxon>Gammaproteobacteria</taxon>
        <taxon>Enterobacterales</taxon>
        <taxon>Pectobacteriaceae</taxon>
        <taxon>Brenneria</taxon>
    </lineage>
</organism>
<gene>
    <name evidence="1" type="ORF">BN1221_04788c</name>
</gene>
<accession>A0A0G4K2W3</accession>
<keyword evidence="2" id="KW-1185">Reference proteome</keyword>
<reference evidence="2" key="1">
    <citation type="submission" date="2015-01" db="EMBL/GenBank/DDBJ databases">
        <authorList>
            <person name="Paterson Steve"/>
        </authorList>
    </citation>
    <scope>NUCLEOTIDE SEQUENCE [LARGE SCALE GENOMIC DNA]</scope>
    <source>
        <strain evidence="2">OBR1</strain>
    </source>
</reference>
<sequence length="55" mass="6026">MFKTAIYDTHCLLLAVLDSHLPEVRAAAALYRCVSAESVEQNCTSSGQIIAPNRF</sequence>
<dbReference type="Proteomes" id="UP000044377">
    <property type="component" value="Unassembled WGS sequence"/>
</dbReference>
<proteinExistence type="predicted"/>
<dbReference type="EMBL" id="CGIG01000001">
    <property type="protein sequence ID" value="CPR21263.1"/>
    <property type="molecule type" value="Genomic_DNA"/>
</dbReference>
<protein>
    <submittedName>
        <fullName evidence="1">Uncharacterized protein</fullName>
    </submittedName>
</protein>
<name>A0A0G4K2W3_9GAMM</name>
<dbReference type="AlphaFoldDB" id="A0A0G4K2W3"/>
<evidence type="ECO:0000313" key="2">
    <source>
        <dbReference type="Proteomes" id="UP000044377"/>
    </source>
</evidence>
<evidence type="ECO:0000313" key="1">
    <source>
        <dbReference type="EMBL" id="CPR21263.1"/>
    </source>
</evidence>
<dbReference type="STRING" id="1109412.BN1221_04788c"/>